<gene>
    <name evidence="1" type="ORF">PXEA_LOCUS13851</name>
</gene>
<dbReference type="Proteomes" id="UP000784294">
    <property type="component" value="Unassembled WGS sequence"/>
</dbReference>
<keyword evidence="2" id="KW-1185">Reference proteome</keyword>
<sequence>MPDSSSSSLSIRPANDLAVNSDKLWPMSLVSGSKRIPSPRSKLLNITAPIDISGTPSSVSEVLVGPSLFSSVQLEGKASQEFGDRGGFTRPGADLAWLDANLCRMPASPCLPGRTIVFPGSCLDDPIPIGSGGEDPPEGALCDLFLRLLNLPDPDEPTCRLCAPILYLPSAEW</sequence>
<reference evidence="1" key="1">
    <citation type="submission" date="2018-11" db="EMBL/GenBank/DDBJ databases">
        <authorList>
            <consortium name="Pathogen Informatics"/>
        </authorList>
    </citation>
    <scope>NUCLEOTIDE SEQUENCE</scope>
</reference>
<comment type="caution">
    <text evidence="1">The sequence shown here is derived from an EMBL/GenBank/DDBJ whole genome shotgun (WGS) entry which is preliminary data.</text>
</comment>
<proteinExistence type="predicted"/>
<name>A0A3S5FDQ9_9PLAT</name>
<protein>
    <submittedName>
        <fullName evidence="1">Uncharacterized protein</fullName>
    </submittedName>
</protein>
<evidence type="ECO:0000313" key="1">
    <source>
        <dbReference type="EMBL" id="VEL20411.1"/>
    </source>
</evidence>
<accession>A0A3S5FDQ9</accession>
<dbReference type="AlphaFoldDB" id="A0A3S5FDQ9"/>
<organism evidence="1 2">
    <name type="scientific">Protopolystoma xenopodis</name>
    <dbReference type="NCBI Taxonomy" id="117903"/>
    <lineage>
        <taxon>Eukaryota</taxon>
        <taxon>Metazoa</taxon>
        <taxon>Spiralia</taxon>
        <taxon>Lophotrochozoa</taxon>
        <taxon>Platyhelminthes</taxon>
        <taxon>Monogenea</taxon>
        <taxon>Polyopisthocotylea</taxon>
        <taxon>Polystomatidea</taxon>
        <taxon>Polystomatidae</taxon>
        <taxon>Protopolystoma</taxon>
    </lineage>
</organism>
<evidence type="ECO:0000313" key="2">
    <source>
        <dbReference type="Proteomes" id="UP000784294"/>
    </source>
</evidence>
<dbReference type="EMBL" id="CAAALY010046367">
    <property type="protein sequence ID" value="VEL20411.1"/>
    <property type="molecule type" value="Genomic_DNA"/>
</dbReference>